<dbReference type="Gene3D" id="1.10.357.10">
    <property type="entry name" value="Tetracycline Repressor, domain 2"/>
    <property type="match status" value="1"/>
</dbReference>
<dbReference type="SUPFAM" id="SSF48498">
    <property type="entry name" value="Tetracyclin repressor-like, C-terminal domain"/>
    <property type="match status" value="1"/>
</dbReference>
<accession>A0A1H8M4E7</accession>
<feature type="domain" description="HTH tetR-type" evidence="3">
    <location>
        <begin position="12"/>
        <end position="72"/>
    </location>
</feature>
<dbReference type="PANTHER" id="PTHR43479:SF21">
    <property type="entry name" value="TRANSCRIPTIONAL REGULATOR, TETR FAMILY"/>
    <property type="match status" value="1"/>
</dbReference>
<dbReference type="InterPro" id="IPR009057">
    <property type="entry name" value="Homeodomain-like_sf"/>
</dbReference>
<dbReference type="SUPFAM" id="SSF46689">
    <property type="entry name" value="Homeodomain-like"/>
    <property type="match status" value="1"/>
</dbReference>
<dbReference type="STRING" id="1333845.SAMN04487895_10567"/>
<evidence type="ECO:0000313" key="4">
    <source>
        <dbReference type="EMBL" id="SEO12209.1"/>
    </source>
</evidence>
<dbReference type="Pfam" id="PF00440">
    <property type="entry name" value="TetR_N"/>
    <property type="match status" value="1"/>
</dbReference>
<feature type="DNA-binding region" description="H-T-H motif" evidence="2">
    <location>
        <begin position="35"/>
        <end position="54"/>
    </location>
</feature>
<dbReference type="EMBL" id="FODH01000005">
    <property type="protein sequence ID" value="SEO12209.1"/>
    <property type="molecule type" value="Genomic_DNA"/>
</dbReference>
<proteinExistence type="predicted"/>
<keyword evidence="1 2" id="KW-0238">DNA-binding</keyword>
<gene>
    <name evidence="4" type="ORF">SAMN04487895_10567</name>
</gene>
<dbReference type="InterPro" id="IPR001647">
    <property type="entry name" value="HTH_TetR"/>
</dbReference>
<name>A0A1H8M4E7_9BACL</name>
<evidence type="ECO:0000259" key="3">
    <source>
        <dbReference type="PROSITE" id="PS50977"/>
    </source>
</evidence>
<evidence type="ECO:0000313" key="5">
    <source>
        <dbReference type="Proteomes" id="UP000198809"/>
    </source>
</evidence>
<dbReference type="PANTHER" id="PTHR43479">
    <property type="entry name" value="ACREF/ENVCD OPERON REPRESSOR-RELATED"/>
    <property type="match status" value="1"/>
</dbReference>
<protein>
    <submittedName>
        <fullName evidence="4">Transcriptional regulator, TetR family</fullName>
    </submittedName>
</protein>
<sequence>MKKMNGFEKRAAKIRYKIMRATLEMLKTWEPKRMRIADIAKAAGVSQVTIYNYFGSKEALIEESLKDFVDQAIDGFEEVLNQKRSIKEIVEYTIIQEKETYAAIPPSLMKKMMLEDQEMFRYIQQRYEQAVLPLMIRMLEEGKARNEISSKVSVNSVLIFMNFYMQNAGEMLEIAQKQDNRDAFLEEMVHIFFYGICGREE</sequence>
<organism evidence="4 5">
    <name type="scientific">Paenibacillus sophorae</name>
    <dbReference type="NCBI Taxonomy" id="1333845"/>
    <lineage>
        <taxon>Bacteria</taxon>
        <taxon>Bacillati</taxon>
        <taxon>Bacillota</taxon>
        <taxon>Bacilli</taxon>
        <taxon>Bacillales</taxon>
        <taxon>Paenibacillaceae</taxon>
        <taxon>Paenibacillus</taxon>
    </lineage>
</organism>
<dbReference type="RefSeq" id="WP_246590702.1">
    <property type="nucleotide sequence ID" value="NZ_CP076607.1"/>
</dbReference>
<reference evidence="4 5" key="1">
    <citation type="submission" date="2016-10" db="EMBL/GenBank/DDBJ databases">
        <authorList>
            <person name="de Groot N.N."/>
        </authorList>
    </citation>
    <scope>NUCLEOTIDE SEQUENCE [LARGE SCALE GENOMIC DNA]</scope>
    <source>
        <strain evidence="4 5">CGMCC 1.10238</strain>
    </source>
</reference>
<dbReference type="AlphaFoldDB" id="A0A1H8M4E7"/>
<dbReference type="InterPro" id="IPR036271">
    <property type="entry name" value="Tet_transcr_reg_TetR-rel_C_sf"/>
</dbReference>
<dbReference type="InterPro" id="IPR050624">
    <property type="entry name" value="HTH-type_Tx_Regulator"/>
</dbReference>
<dbReference type="GO" id="GO:0003677">
    <property type="term" value="F:DNA binding"/>
    <property type="evidence" value="ECO:0007669"/>
    <property type="project" value="UniProtKB-UniRule"/>
</dbReference>
<dbReference type="Proteomes" id="UP000198809">
    <property type="component" value="Unassembled WGS sequence"/>
</dbReference>
<evidence type="ECO:0000256" key="1">
    <source>
        <dbReference type="ARBA" id="ARBA00023125"/>
    </source>
</evidence>
<evidence type="ECO:0000256" key="2">
    <source>
        <dbReference type="PROSITE-ProRule" id="PRU00335"/>
    </source>
</evidence>
<dbReference type="PROSITE" id="PS50977">
    <property type="entry name" value="HTH_TETR_2"/>
    <property type="match status" value="1"/>
</dbReference>